<evidence type="ECO:0000313" key="2">
    <source>
        <dbReference type="Proteomes" id="UP001592582"/>
    </source>
</evidence>
<protein>
    <submittedName>
        <fullName evidence="1">Uncharacterized protein</fullName>
    </submittedName>
</protein>
<dbReference type="EMBL" id="JBHEZX010000017">
    <property type="protein sequence ID" value="MFC1413481.1"/>
    <property type="molecule type" value="Genomic_DNA"/>
</dbReference>
<sequence>MSPLPAADLAIACTAAVTALGMIVAGLIASKAINKSDAHTLDATLRALKDLITALRRRAP</sequence>
<name>A0ABV6VIQ7_9ACTN</name>
<gene>
    <name evidence="1" type="ORF">ACEZDG_29890</name>
</gene>
<dbReference type="Proteomes" id="UP001592582">
    <property type="component" value="Unassembled WGS sequence"/>
</dbReference>
<evidence type="ECO:0000313" key="1">
    <source>
        <dbReference type="EMBL" id="MFC1413481.1"/>
    </source>
</evidence>
<comment type="caution">
    <text evidence="1">The sequence shown here is derived from an EMBL/GenBank/DDBJ whole genome shotgun (WGS) entry which is preliminary data.</text>
</comment>
<accession>A0ABV6VIQ7</accession>
<keyword evidence="2" id="KW-1185">Reference proteome</keyword>
<organism evidence="1 2">
    <name type="scientific">Streptacidiphilus alkalitolerans</name>
    <dbReference type="NCBI Taxonomy" id="3342712"/>
    <lineage>
        <taxon>Bacteria</taxon>
        <taxon>Bacillati</taxon>
        <taxon>Actinomycetota</taxon>
        <taxon>Actinomycetes</taxon>
        <taxon>Kitasatosporales</taxon>
        <taxon>Streptomycetaceae</taxon>
        <taxon>Streptacidiphilus</taxon>
    </lineage>
</organism>
<proteinExistence type="predicted"/>
<reference evidence="1 2" key="1">
    <citation type="submission" date="2024-09" db="EMBL/GenBank/DDBJ databases">
        <authorList>
            <person name="Lee S.D."/>
        </authorList>
    </citation>
    <scope>NUCLEOTIDE SEQUENCE [LARGE SCALE GENOMIC DNA]</scope>
    <source>
        <strain evidence="1 2">N1-1</strain>
    </source>
</reference>